<dbReference type="RefSeq" id="XP_060310603.1">
    <property type="nucleotide sequence ID" value="XM_060458801.1"/>
</dbReference>
<reference evidence="2 3" key="1">
    <citation type="submission" date="2016-10" db="EMBL/GenBank/DDBJ databases">
        <title>The genome sequence of Colletotrichum fioriniae PJ7.</title>
        <authorList>
            <person name="Baroncelli R."/>
        </authorList>
    </citation>
    <scope>NUCLEOTIDE SEQUENCE [LARGE SCALE GENOMIC DNA]</scope>
    <source>
        <strain evidence="2 3">IMI 309622</strain>
    </source>
</reference>
<gene>
    <name evidence="2" type="ORF">CCOS01_10647</name>
</gene>
<evidence type="ECO:0000256" key="1">
    <source>
        <dbReference type="SAM" id="MobiDB-lite"/>
    </source>
</evidence>
<feature type="compositionally biased region" description="Polar residues" evidence="1">
    <location>
        <begin position="277"/>
        <end position="288"/>
    </location>
</feature>
<sequence length="335" mass="37490">MELIETDIRKTTQDPEEQSLFLINAWPTLDATDSSQDDFDKLSGIHCMVVLVRMINSMLPAEDREQRSTSRRNDVNPFMTRTWRNAPQNLKSDPFEDADRISVFRCDGSPYPPPVSDEYARLDWKVGAPGHTYFLLYCRSDWTTDIADNEVSSPDPGSQLLRENTLQVFGARLQPTPQAVPRTGAVPTRLSAVPRTGAVPVRLLALRGLNSSNNNSSGGLRLLIRIETQARMAPSSNDSKSHRTITEESTKTTTTTMTTMTTMTMALVDARSSSNALALRGSSNTQEPSYEYGRDYDDYYDSGPRGQPQQQQHRGPTWPQQQPPRGGQGYYGYNN</sequence>
<feature type="region of interest" description="Disordered" evidence="1">
    <location>
        <begin position="231"/>
        <end position="254"/>
    </location>
</feature>
<keyword evidence="3" id="KW-1185">Reference proteome</keyword>
<evidence type="ECO:0000313" key="3">
    <source>
        <dbReference type="Proteomes" id="UP001240678"/>
    </source>
</evidence>
<protein>
    <submittedName>
        <fullName evidence="2">Uncharacterized protein</fullName>
    </submittedName>
</protein>
<dbReference type="Proteomes" id="UP001240678">
    <property type="component" value="Unassembled WGS sequence"/>
</dbReference>
<dbReference type="AlphaFoldDB" id="A0AAI9YS95"/>
<feature type="region of interest" description="Disordered" evidence="1">
    <location>
        <begin position="277"/>
        <end position="335"/>
    </location>
</feature>
<comment type="caution">
    <text evidence="2">The sequence shown here is derived from an EMBL/GenBank/DDBJ whole genome shotgun (WGS) entry which is preliminary data.</text>
</comment>
<proteinExistence type="predicted"/>
<evidence type="ECO:0000313" key="2">
    <source>
        <dbReference type="EMBL" id="KAK1520528.1"/>
    </source>
</evidence>
<name>A0AAI9YS95_9PEZI</name>
<dbReference type="GeneID" id="85342348"/>
<accession>A0AAI9YS95</accession>
<dbReference type="EMBL" id="MOOE01000011">
    <property type="protein sequence ID" value="KAK1520528.1"/>
    <property type="molecule type" value="Genomic_DNA"/>
</dbReference>
<feature type="compositionally biased region" description="Basic and acidic residues" evidence="1">
    <location>
        <begin position="239"/>
        <end position="250"/>
    </location>
</feature>
<feature type="compositionally biased region" description="Gly residues" evidence="1">
    <location>
        <begin position="326"/>
        <end position="335"/>
    </location>
</feature>
<feature type="compositionally biased region" description="Low complexity" evidence="1">
    <location>
        <begin position="301"/>
        <end position="325"/>
    </location>
</feature>
<organism evidence="2 3">
    <name type="scientific">Colletotrichum costaricense</name>
    <dbReference type="NCBI Taxonomy" id="1209916"/>
    <lineage>
        <taxon>Eukaryota</taxon>
        <taxon>Fungi</taxon>
        <taxon>Dikarya</taxon>
        <taxon>Ascomycota</taxon>
        <taxon>Pezizomycotina</taxon>
        <taxon>Sordariomycetes</taxon>
        <taxon>Hypocreomycetidae</taxon>
        <taxon>Glomerellales</taxon>
        <taxon>Glomerellaceae</taxon>
        <taxon>Colletotrichum</taxon>
        <taxon>Colletotrichum acutatum species complex</taxon>
    </lineage>
</organism>